<feature type="region of interest" description="Disordered" evidence="1">
    <location>
        <begin position="1"/>
        <end position="33"/>
    </location>
</feature>
<sequence>MKVRRHGKPHNGMRRIGGELVGNKISSISKGQR</sequence>
<dbReference type="AlphaFoldDB" id="A0AAX3HYL1"/>
<comment type="caution">
    <text evidence="2">The sequence shown here is derived from an EMBL/GenBank/DDBJ whole genome shotgun (WGS) entry which is preliminary data.</text>
</comment>
<protein>
    <submittedName>
        <fullName evidence="2">Uncharacterized protein</fullName>
    </submittedName>
</protein>
<dbReference type="Proteomes" id="UP000508034">
    <property type="component" value="Unassembled WGS sequence"/>
</dbReference>
<feature type="compositionally biased region" description="Polar residues" evidence="1">
    <location>
        <begin position="24"/>
        <end position="33"/>
    </location>
</feature>
<evidence type="ECO:0000256" key="1">
    <source>
        <dbReference type="SAM" id="MobiDB-lite"/>
    </source>
</evidence>
<accession>A0AAX3HYL1</accession>
<reference evidence="2 3" key="1">
    <citation type="submission" date="2019-04" db="EMBL/GenBank/DDBJ databases">
        <authorList>
            <person name="Patino-Navarrete R."/>
            <person name="Patino Navarrete R."/>
        </authorList>
    </citation>
    <scope>NUCLEOTIDE SEQUENCE [LARGE SCALE GENOMIC DNA]</scope>
    <source>
        <strain evidence="2">Bacillus thuringiensis strain AR23</strain>
    </source>
</reference>
<name>A0AAX3HYL1_BACTI</name>
<organism evidence="2 3">
    <name type="scientific">Bacillus thuringiensis subsp. israelensis</name>
    <dbReference type="NCBI Taxonomy" id="1430"/>
    <lineage>
        <taxon>Bacteria</taxon>
        <taxon>Bacillati</taxon>
        <taxon>Bacillota</taxon>
        <taxon>Bacilli</taxon>
        <taxon>Bacillales</taxon>
        <taxon>Bacillaceae</taxon>
        <taxon>Bacillus</taxon>
        <taxon>Bacillus cereus group</taxon>
    </lineage>
</organism>
<evidence type="ECO:0000313" key="3">
    <source>
        <dbReference type="Proteomes" id="UP000508034"/>
    </source>
</evidence>
<dbReference type="EMBL" id="CAAKHA010000028">
    <property type="protein sequence ID" value="VIJ07909.1"/>
    <property type="molecule type" value="Genomic_DNA"/>
</dbReference>
<feature type="compositionally biased region" description="Basic residues" evidence="1">
    <location>
        <begin position="1"/>
        <end position="13"/>
    </location>
</feature>
<gene>
    <name evidence="2" type="ORF">BTAR23_AR23_06006</name>
</gene>
<proteinExistence type="predicted"/>
<evidence type="ECO:0000313" key="2">
    <source>
        <dbReference type="EMBL" id="VIJ07909.1"/>
    </source>
</evidence>